<evidence type="ECO:0000256" key="5">
    <source>
        <dbReference type="ARBA" id="ARBA00006045"/>
    </source>
</evidence>
<evidence type="ECO:0000259" key="14">
    <source>
        <dbReference type="SMART" id="SM01124"/>
    </source>
</evidence>
<evidence type="ECO:0000256" key="12">
    <source>
        <dbReference type="ARBA" id="ARBA00023242"/>
    </source>
</evidence>
<dbReference type="Pfam" id="PF00149">
    <property type="entry name" value="Metallophos"/>
    <property type="match status" value="1"/>
</dbReference>
<feature type="domain" description="Lariat debranching enzyme C-terminal" evidence="14">
    <location>
        <begin position="281"/>
        <end position="437"/>
    </location>
</feature>
<evidence type="ECO:0000256" key="4">
    <source>
        <dbReference type="ARBA" id="ARBA00004123"/>
    </source>
</evidence>
<evidence type="ECO:0000256" key="8">
    <source>
        <dbReference type="ARBA" id="ARBA00022801"/>
    </source>
</evidence>
<dbReference type="PANTHER" id="PTHR12849">
    <property type="entry name" value="RNA LARIAT DEBRANCHING ENZYME"/>
    <property type="match status" value="1"/>
</dbReference>
<comment type="subcellular location">
    <subcellularLocation>
        <location evidence="4">Nucleus</location>
    </subcellularLocation>
</comment>
<keyword evidence="11" id="KW-0464">Manganese</keyword>
<accession>A0A6A5WWS3</accession>
<dbReference type="Gene3D" id="3.60.21.10">
    <property type="match status" value="1"/>
</dbReference>
<evidence type="ECO:0000256" key="2">
    <source>
        <dbReference type="ARBA" id="ARBA00001947"/>
    </source>
</evidence>
<evidence type="ECO:0000256" key="10">
    <source>
        <dbReference type="ARBA" id="ARBA00023004"/>
    </source>
</evidence>
<gene>
    <name evidence="15" type="ORF">P154DRAFT_455974</name>
</gene>
<evidence type="ECO:0000256" key="13">
    <source>
        <dbReference type="SAM" id="MobiDB-lite"/>
    </source>
</evidence>
<dbReference type="SMART" id="SM01124">
    <property type="entry name" value="DBR1"/>
    <property type="match status" value="1"/>
</dbReference>
<dbReference type="InterPro" id="IPR041816">
    <property type="entry name" value="Dbr1_N"/>
</dbReference>
<dbReference type="AlphaFoldDB" id="A0A6A5WWS3"/>
<dbReference type="Proteomes" id="UP000799779">
    <property type="component" value="Unassembled WGS sequence"/>
</dbReference>
<dbReference type="GO" id="GO:0008419">
    <property type="term" value="F:RNA lariat debranching enzyme activity"/>
    <property type="evidence" value="ECO:0007669"/>
    <property type="project" value="UniProtKB-ARBA"/>
</dbReference>
<dbReference type="SUPFAM" id="SSF56300">
    <property type="entry name" value="Metallo-dependent phosphatases"/>
    <property type="match status" value="1"/>
</dbReference>
<proteinExistence type="inferred from homology"/>
<evidence type="ECO:0000313" key="15">
    <source>
        <dbReference type="EMBL" id="KAF2006263.1"/>
    </source>
</evidence>
<dbReference type="PANTHER" id="PTHR12849:SF0">
    <property type="entry name" value="LARIAT DEBRANCHING ENZYME"/>
    <property type="match status" value="1"/>
</dbReference>
<evidence type="ECO:0000256" key="3">
    <source>
        <dbReference type="ARBA" id="ARBA00001954"/>
    </source>
</evidence>
<evidence type="ECO:0000256" key="7">
    <source>
        <dbReference type="ARBA" id="ARBA00022723"/>
    </source>
</evidence>
<keyword evidence="9" id="KW-0862">Zinc</keyword>
<dbReference type="OrthoDB" id="407609at2759"/>
<dbReference type="GO" id="GO:0000398">
    <property type="term" value="P:mRNA splicing, via spliceosome"/>
    <property type="evidence" value="ECO:0007669"/>
    <property type="project" value="TreeGrafter"/>
</dbReference>
<keyword evidence="8" id="KW-0378">Hydrolase</keyword>
<dbReference type="GO" id="GO:0005634">
    <property type="term" value="C:nucleus"/>
    <property type="evidence" value="ECO:0007669"/>
    <property type="project" value="UniProtKB-SubCell"/>
</dbReference>
<dbReference type="EMBL" id="ML977560">
    <property type="protein sequence ID" value="KAF2006263.1"/>
    <property type="molecule type" value="Genomic_DNA"/>
</dbReference>
<dbReference type="CDD" id="cd00844">
    <property type="entry name" value="MPP_Dbr1_N"/>
    <property type="match status" value="1"/>
</dbReference>
<dbReference type="Pfam" id="PF05011">
    <property type="entry name" value="DBR1"/>
    <property type="match status" value="1"/>
</dbReference>
<keyword evidence="7" id="KW-0479">Metal-binding</keyword>
<comment type="cofactor">
    <cofactor evidence="2">
        <name>Zn(2+)</name>
        <dbReference type="ChEBI" id="CHEBI:29105"/>
    </cofactor>
</comment>
<dbReference type="GO" id="GO:0046872">
    <property type="term" value="F:metal ion binding"/>
    <property type="evidence" value="ECO:0007669"/>
    <property type="project" value="UniProtKB-KW"/>
</dbReference>
<protein>
    <recommendedName>
        <fullName evidence="14">Lariat debranching enzyme C-terminal domain-containing protein</fullName>
    </recommendedName>
</protein>
<keyword evidence="12" id="KW-0539">Nucleus</keyword>
<keyword evidence="10" id="KW-0408">Iron</keyword>
<keyword evidence="16" id="KW-1185">Reference proteome</keyword>
<organism evidence="15 16">
    <name type="scientific">Amniculicola lignicola CBS 123094</name>
    <dbReference type="NCBI Taxonomy" id="1392246"/>
    <lineage>
        <taxon>Eukaryota</taxon>
        <taxon>Fungi</taxon>
        <taxon>Dikarya</taxon>
        <taxon>Ascomycota</taxon>
        <taxon>Pezizomycotina</taxon>
        <taxon>Dothideomycetes</taxon>
        <taxon>Pleosporomycetidae</taxon>
        <taxon>Pleosporales</taxon>
        <taxon>Amniculicolaceae</taxon>
        <taxon>Amniculicola</taxon>
    </lineage>
</organism>
<dbReference type="InterPro" id="IPR004843">
    <property type="entry name" value="Calcineurin-like_PHP"/>
</dbReference>
<comment type="cofactor">
    <cofactor evidence="3">
        <name>Fe(2+)</name>
        <dbReference type="ChEBI" id="CHEBI:29033"/>
    </cofactor>
</comment>
<name>A0A6A5WWS3_9PLEO</name>
<reference evidence="15" key="1">
    <citation type="journal article" date="2020" name="Stud. Mycol.">
        <title>101 Dothideomycetes genomes: a test case for predicting lifestyles and emergence of pathogens.</title>
        <authorList>
            <person name="Haridas S."/>
            <person name="Albert R."/>
            <person name="Binder M."/>
            <person name="Bloem J."/>
            <person name="Labutti K."/>
            <person name="Salamov A."/>
            <person name="Andreopoulos B."/>
            <person name="Baker S."/>
            <person name="Barry K."/>
            <person name="Bills G."/>
            <person name="Bluhm B."/>
            <person name="Cannon C."/>
            <person name="Castanera R."/>
            <person name="Culley D."/>
            <person name="Daum C."/>
            <person name="Ezra D."/>
            <person name="Gonzalez J."/>
            <person name="Henrissat B."/>
            <person name="Kuo A."/>
            <person name="Liang C."/>
            <person name="Lipzen A."/>
            <person name="Lutzoni F."/>
            <person name="Magnuson J."/>
            <person name="Mondo S."/>
            <person name="Nolan M."/>
            <person name="Ohm R."/>
            <person name="Pangilinan J."/>
            <person name="Park H.-J."/>
            <person name="Ramirez L."/>
            <person name="Alfaro M."/>
            <person name="Sun H."/>
            <person name="Tritt A."/>
            <person name="Yoshinaga Y."/>
            <person name="Zwiers L.-H."/>
            <person name="Turgeon B."/>
            <person name="Goodwin S."/>
            <person name="Spatafora J."/>
            <person name="Crous P."/>
            <person name="Grigoriev I."/>
        </authorList>
    </citation>
    <scope>NUCLEOTIDE SEQUENCE</scope>
    <source>
        <strain evidence="15">CBS 123094</strain>
    </source>
</reference>
<evidence type="ECO:0000256" key="9">
    <source>
        <dbReference type="ARBA" id="ARBA00022833"/>
    </source>
</evidence>
<dbReference type="InterPro" id="IPR029052">
    <property type="entry name" value="Metallo-depent_PP-like"/>
</dbReference>
<comment type="similarity">
    <text evidence="5">Belongs to the lariat debranching enzyme family.</text>
</comment>
<keyword evidence="6" id="KW-0507">mRNA processing</keyword>
<dbReference type="InterPro" id="IPR007708">
    <property type="entry name" value="DBR1_C"/>
</dbReference>
<evidence type="ECO:0000313" key="16">
    <source>
        <dbReference type="Proteomes" id="UP000799779"/>
    </source>
</evidence>
<sequence length="453" mass="51323">MVPLLKIAVEGCGHGSLDIIYSALEKSCESKGWKLLDLDFLIICGDFQAVRNERDLNCMSVPSWHRKIGDFHSYYSGEKKAPVLTLVVGGNHEASSYLSELHHGGWLAPNIYYLGTVGILRYGPLRIVGLSGIYHSTDYTKPRQERLPYDKNEIRSIYHVRECDISKVLQLRSPIDIGISHDWPRRVEWFGDHKILFARRPHFLESVRDDRFGSAPAEQIMNHLRPKYWFSGHMHIKFTAKVQHKDNVDDILKDLEVPNELQAHIPKSMFSAPFRGDSQTRPPNVTNTVTNFLGLDKPGPHRDFLEVQEVTSCSYSEEDSAKPWMERTPEGRFTLHYDEEWLSILRSSDGGATTAYEPPEISLGDSEVSDTSAASRSLDWVQANITAKGLLRIPENFEKHAPVYDPNDQTNAKDQPDEFPNTQTEAFCTMLQIRNGFSVGEGDDEGSDNLVFG</sequence>
<evidence type="ECO:0000256" key="11">
    <source>
        <dbReference type="ARBA" id="ARBA00023211"/>
    </source>
</evidence>
<comment type="cofactor">
    <cofactor evidence="1">
        <name>Mn(2+)</name>
        <dbReference type="ChEBI" id="CHEBI:29035"/>
    </cofactor>
</comment>
<evidence type="ECO:0000256" key="6">
    <source>
        <dbReference type="ARBA" id="ARBA00022664"/>
    </source>
</evidence>
<evidence type="ECO:0000256" key="1">
    <source>
        <dbReference type="ARBA" id="ARBA00001936"/>
    </source>
</evidence>
<feature type="region of interest" description="Disordered" evidence="13">
    <location>
        <begin position="400"/>
        <end position="419"/>
    </location>
</feature>